<dbReference type="GO" id="GO:0005886">
    <property type="term" value="C:plasma membrane"/>
    <property type="evidence" value="ECO:0007669"/>
    <property type="project" value="UniProtKB-SubCell"/>
</dbReference>
<feature type="transmembrane region" description="Helical" evidence="8">
    <location>
        <begin position="197"/>
        <end position="220"/>
    </location>
</feature>
<keyword evidence="4" id="KW-1003">Cell membrane</keyword>
<evidence type="ECO:0000256" key="2">
    <source>
        <dbReference type="ARBA" id="ARBA00009773"/>
    </source>
</evidence>
<keyword evidence="6 8" id="KW-1133">Transmembrane helix</keyword>
<dbReference type="Pfam" id="PF01594">
    <property type="entry name" value="AI-2E_transport"/>
    <property type="match status" value="1"/>
</dbReference>
<evidence type="ECO:0000313" key="9">
    <source>
        <dbReference type="EMBL" id="OGE80580.1"/>
    </source>
</evidence>
<evidence type="ECO:0000256" key="6">
    <source>
        <dbReference type="ARBA" id="ARBA00022989"/>
    </source>
</evidence>
<evidence type="ECO:0000256" key="4">
    <source>
        <dbReference type="ARBA" id="ARBA00022475"/>
    </source>
</evidence>
<feature type="transmembrane region" description="Helical" evidence="8">
    <location>
        <begin position="145"/>
        <end position="165"/>
    </location>
</feature>
<feature type="transmembrane region" description="Helical" evidence="8">
    <location>
        <begin position="226"/>
        <end position="244"/>
    </location>
</feature>
<dbReference type="PANTHER" id="PTHR21716">
    <property type="entry name" value="TRANSMEMBRANE PROTEIN"/>
    <property type="match status" value="1"/>
</dbReference>
<sequence>MSEDSRNINISSVTLLKIVFIVLLLWLFWLIRDVLLIFIIAVIVSSAIDPLADYLSKRHIPRVLSVLVVYVIFFGVITLIGFLLVPPLTQQFEEIKNADVYQGFISQVGIYRDTLSQSTIGQAIDNSFKELANNFGGTLFATTKGVVNGVVSVITVLVISFYLTIEENGMKNFVKHLAPYKHQAYVFRLVNKIQRKMGAWVLGQLILSAVIFGLVFIGLTVLKVEYALVLALLAGIFEIIPYIGPFVSGTFAVFFAFIQAPALALAVLILWIVTQQLESHIIVPIVMSRSVGLNPVLVILGIIVGTTLGGIIGALIAIPVMSGISVFVEDLMEGHAFEEEQG</sequence>
<feature type="transmembrane region" description="Helical" evidence="8">
    <location>
        <begin position="35"/>
        <end position="52"/>
    </location>
</feature>
<dbReference type="PANTHER" id="PTHR21716:SF53">
    <property type="entry name" value="PERMEASE PERM-RELATED"/>
    <property type="match status" value="1"/>
</dbReference>
<keyword evidence="7 8" id="KW-0472">Membrane</keyword>
<dbReference type="InterPro" id="IPR002549">
    <property type="entry name" value="AI-2E-like"/>
</dbReference>
<name>A0A1F5NTA7_9BACT</name>
<dbReference type="EMBL" id="MFEJ01000007">
    <property type="protein sequence ID" value="OGE80580.1"/>
    <property type="molecule type" value="Genomic_DNA"/>
</dbReference>
<evidence type="ECO:0000256" key="7">
    <source>
        <dbReference type="ARBA" id="ARBA00023136"/>
    </source>
</evidence>
<gene>
    <name evidence="9" type="ORF">A2660_00250</name>
</gene>
<organism evidence="9 10">
    <name type="scientific">Candidatus Doudnabacteria bacterium RIFCSPHIGHO2_01_FULL_45_18</name>
    <dbReference type="NCBI Taxonomy" id="1817823"/>
    <lineage>
        <taxon>Bacteria</taxon>
        <taxon>Candidatus Doudnaibacteriota</taxon>
    </lineage>
</organism>
<keyword evidence="3" id="KW-0813">Transport</keyword>
<feature type="transmembrane region" description="Helical" evidence="8">
    <location>
        <begin position="12"/>
        <end position="29"/>
    </location>
</feature>
<evidence type="ECO:0000313" key="10">
    <source>
        <dbReference type="Proteomes" id="UP000176233"/>
    </source>
</evidence>
<evidence type="ECO:0000256" key="5">
    <source>
        <dbReference type="ARBA" id="ARBA00022692"/>
    </source>
</evidence>
<evidence type="ECO:0000256" key="3">
    <source>
        <dbReference type="ARBA" id="ARBA00022448"/>
    </source>
</evidence>
<feature type="transmembrane region" description="Helical" evidence="8">
    <location>
        <begin position="251"/>
        <end position="273"/>
    </location>
</feature>
<comment type="similarity">
    <text evidence="2">Belongs to the autoinducer-2 exporter (AI-2E) (TC 2.A.86) family.</text>
</comment>
<evidence type="ECO:0000256" key="8">
    <source>
        <dbReference type="SAM" id="Phobius"/>
    </source>
</evidence>
<feature type="transmembrane region" description="Helical" evidence="8">
    <location>
        <begin position="64"/>
        <end position="85"/>
    </location>
</feature>
<keyword evidence="5 8" id="KW-0812">Transmembrane</keyword>
<protein>
    <recommendedName>
        <fullName evidence="11">AI-2E family transporter</fullName>
    </recommendedName>
</protein>
<reference evidence="9 10" key="1">
    <citation type="journal article" date="2016" name="Nat. Commun.">
        <title>Thousands of microbial genomes shed light on interconnected biogeochemical processes in an aquifer system.</title>
        <authorList>
            <person name="Anantharaman K."/>
            <person name="Brown C.T."/>
            <person name="Hug L.A."/>
            <person name="Sharon I."/>
            <person name="Castelle C.J."/>
            <person name="Probst A.J."/>
            <person name="Thomas B.C."/>
            <person name="Singh A."/>
            <person name="Wilkins M.J."/>
            <person name="Karaoz U."/>
            <person name="Brodie E.L."/>
            <person name="Williams K.H."/>
            <person name="Hubbard S.S."/>
            <person name="Banfield J.F."/>
        </authorList>
    </citation>
    <scope>NUCLEOTIDE SEQUENCE [LARGE SCALE GENOMIC DNA]</scope>
</reference>
<evidence type="ECO:0000256" key="1">
    <source>
        <dbReference type="ARBA" id="ARBA00004651"/>
    </source>
</evidence>
<comment type="caution">
    <text evidence="9">The sequence shown here is derived from an EMBL/GenBank/DDBJ whole genome shotgun (WGS) entry which is preliminary data.</text>
</comment>
<proteinExistence type="inferred from homology"/>
<dbReference type="AlphaFoldDB" id="A0A1F5NTA7"/>
<comment type="subcellular location">
    <subcellularLocation>
        <location evidence="1">Cell membrane</location>
        <topology evidence="1">Multi-pass membrane protein</topology>
    </subcellularLocation>
</comment>
<dbReference type="GO" id="GO:0055085">
    <property type="term" value="P:transmembrane transport"/>
    <property type="evidence" value="ECO:0007669"/>
    <property type="project" value="TreeGrafter"/>
</dbReference>
<feature type="transmembrane region" description="Helical" evidence="8">
    <location>
        <begin position="293"/>
        <end position="318"/>
    </location>
</feature>
<evidence type="ECO:0008006" key="11">
    <source>
        <dbReference type="Google" id="ProtNLM"/>
    </source>
</evidence>
<accession>A0A1F5NTA7</accession>
<dbReference type="Proteomes" id="UP000176233">
    <property type="component" value="Unassembled WGS sequence"/>
</dbReference>